<evidence type="ECO:0000256" key="1">
    <source>
        <dbReference type="SAM" id="Phobius"/>
    </source>
</evidence>
<feature type="transmembrane region" description="Helical" evidence="1">
    <location>
        <begin position="6"/>
        <end position="30"/>
    </location>
</feature>
<keyword evidence="3" id="KW-1185">Reference proteome</keyword>
<keyword evidence="1" id="KW-0472">Membrane</keyword>
<keyword evidence="1" id="KW-0812">Transmembrane</keyword>
<dbReference type="Gramene" id="Psat01G0418000-T1">
    <property type="protein sequence ID" value="KAI5446240.1"/>
    <property type="gene ID" value="KIW84_014180"/>
</dbReference>
<comment type="caution">
    <text evidence="2">The sequence shown here is derived from an EMBL/GenBank/DDBJ whole genome shotgun (WGS) entry which is preliminary data.</text>
</comment>
<dbReference type="EMBL" id="JAMSHJ010000001">
    <property type="protein sequence ID" value="KAI5446240.1"/>
    <property type="molecule type" value="Genomic_DNA"/>
</dbReference>
<dbReference type="Proteomes" id="UP001058974">
    <property type="component" value="Chromosome 1"/>
</dbReference>
<accession>A0A9D5BMF2</accession>
<dbReference type="AlphaFoldDB" id="A0A9D5BMF2"/>
<keyword evidence="1" id="KW-1133">Transmembrane helix</keyword>
<gene>
    <name evidence="2" type="ORF">KIW84_014180</name>
</gene>
<name>A0A9D5BMF2_PEA</name>
<reference evidence="2 3" key="1">
    <citation type="journal article" date="2022" name="Nat. Genet.">
        <title>Improved pea reference genome and pan-genome highlight genomic features and evolutionary characteristics.</title>
        <authorList>
            <person name="Yang T."/>
            <person name="Liu R."/>
            <person name="Luo Y."/>
            <person name="Hu S."/>
            <person name="Wang D."/>
            <person name="Wang C."/>
            <person name="Pandey M.K."/>
            <person name="Ge S."/>
            <person name="Xu Q."/>
            <person name="Li N."/>
            <person name="Li G."/>
            <person name="Huang Y."/>
            <person name="Saxena R.K."/>
            <person name="Ji Y."/>
            <person name="Li M."/>
            <person name="Yan X."/>
            <person name="He Y."/>
            <person name="Liu Y."/>
            <person name="Wang X."/>
            <person name="Xiang C."/>
            <person name="Varshney R.K."/>
            <person name="Ding H."/>
            <person name="Gao S."/>
            <person name="Zong X."/>
        </authorList>
    </citation>
    <scope>NUCLEOTIDE SEQUENCE [LARGE SCALE GENOMIC DNA]</scope>
    <source>
        <strain evidence="2 3">cv. Zhongwan 6</strain>
    </source>
</reference>
<sequence>MTGGFYAPLTCPLNALILRFVIIYIIFFMLENRNWARFKNHKPNTVFTINKIKSHVFLTRNNIIAVSSSSRYEFQMLKVFNIKVNPPNVPQILEFFWQPPPLRLAKCNCDEAFTMSSNKTDCGGIFRGNHEKFCWSLLLQFSGHIPLLLSLKQPFWPWQSQCKEAESSYELNIIQSLLYKPTPDILSFVASKKPMEHLY</sequence>
<evidence type="ECO:0000313" key="3">
    <source>
        <dbReference type="Proteomes" id="UP001058974"/>
    </source>
</evidence>
<organism evidence="2 3">
    <name type="scientific">Pisum sativum</name>
    <name type="common">Garden pea</name>
    <name type="synonym">Lathyrus oleraceus</name>
    <dbReference type="NCBI Taxonomy" id="3888"/>
    <lineage>
        <taxon>Eukaryota</taxon>
        <taxon>Viridiplantae</taxon>
        <taxon>Streptophyta</taxon>
        <taxon>Embryophyta</taxon>
        <taxon>Tracheophyta</taxon>
        <taxon>Spermatophyta</taxon>
        <taxon>Magnoliopsida</taxon>
        <taxon>eudicotyledons</taxon>
        <taxon>Gunneridae</taxon>
        <taxon>Pentapetalae</taxon>
        <taxon>rosids</taxon>
        <taxon>fabids</taxon>
        <taxon>Fabales</taxon>
        <taxon>Fabaceae</taxon>
        <taxon>Papilionoideae</taxon>
        <taxon>50 kb inversion clade</taxon>
        <taxon>NPAAA clade</taxon>
        <taxon>Hologalegina</taxon>
        <taxon>IRL clade</taxon>
        <taxon>Fabeae</taxon>
        <taxon>Lathyrus</taxon>
    </lineage>
</organism>
<evidence type="ECO:0000313" key="2">
    <source>
        <dbReference type="EMBL" id="KAI5446240.1"/>
    </source>
</evidence>
<protein>
    <submittedName>
        <fullName evidence="2">Uncharacterized protein</fullName>
    </submittedName>
</protein>
<proteinExistence type="predicted"/>